<gene>
    <name evidence="1" type="ORF">HNR13_001553</name>
</gene>
<evidence type="ECO:0000313" key="1">
    <source>
        <dbReference type="EMBL" id="NYJ23266.1"/>
    </source>
</evidence>
<reference evidence="1 2" key="1">
    <citation type="submission" date="2020-07" db="EMBL/GenBank/DDBJ databases">
        <title>Sequencing the genomes of 1000 actinobacteria strains.</title>
        <authorList>
            <person name="Klenk H.-P."/>
        </authorList>
    </citation>
    <scope>NUCLEOTIDE SEQUENCE [LARGE SCALE GENOMIC DNA]</scope>
    <source>
        <strain evidence="1 2">DSM 15165</strain>
    </source>
</reference>
<sequence length="377" mass="37286">MTVDRRRGRRIAAVLLLVVALAGLTGCQALGLAGPDRPTGTPTPSAAAPVASPVDCAALVTPHAVATLLGGDAPLAKTPADALMTPAGLGPYAVQASGGAWCRWGADPGGGGSATATPSPAPSRTLALLLLPRAAATWQRLTQQYPDSAAMGAHYDGGESRGGDCARATTGRGSSCHTNVLVGGSWAAVSGSSGDSVIDEKAFHDLVQSFLPALAAADARLPKQAPPAPLPCGGADWLRAVAGAFGPTSVTVLPPAGAFGMPSALLDGQAATVCAYRAAGDGSSGYLGTLSVLRDAADAYAAYHAAVVDHDPEASGGTIDHGGSQVATLVRYTDASGSTPAEVVVDVLVGDAWIQFAAPSGSADAPASVVQWVAGKL</sequence>
<protein>
    <submittedName>
        <fullName evidence="1">Uncharacterized protein</fullName>
    </submittedName>
</protein>
<name>A0A853CQR5_9MICO</name>
<dbReference type="PROSITE" id="PS51257">
    <property type="entry name" value="PROKAR_LIPOPROTEIN"/>
    <property type="match status" value="1"/>
</dbReference>
<dbReference type="Proteomes" id="UP000578352">
    <property type="component" value="Unassembled WGS sequence"/>
</dbReference>
<organism evidence="1 2">
    <name type="scientific">Leifsonia shinshuensis</name>
    <dbReference type="NCBI Taxonomy" id="150026"/>
    <lineage>
        <taxon>Bacteria</taxon>
        <taxon>Bacillati</taxon>
        <taxon>Actinomycetota</taxon>
        <taxon>Actinomycetes</taxon>
        <taxon>Micrococcales</taxon>
        <taxon>Microbacteriaceae</taxon>
        <taxon>Leifsonia</taxon>
    </lineage>
</organism>
<comment type="caution">
    <text evidence="1">The sequence shown here is derived from an EMBL/GenBank/DDBJ whole genome shotgun (WGS) entry which is preliminary data.</text>
</comment>
<proteinExistence type="predicted"/>
<dbReference type="EMBL" id="JACCFL010000001">
    <property type="protein sequence ID" value="NYJ23266.1"/>
    <property type="molecule type" value="Genomic_DNA"/>
</dbReference>
<dbReference type="RefSeq" id="WP_179605209.1">
    <property type="nucleotide sequence ID" value="NZ_BAABEH010000001.1"/>
</dbReference>
<accession>A0A853CQR5</accession>
<dbReference type="AlphaFoldDB" id="A0A853CQR5"/>
<evidence type="ECO:0000313" key="2">
    <source>
        <dbReference type="Proteomes" id="UP000578352"/>
    </source>
</evidence>